<proteinExistence type="predicted"/>
<name>M0EIG9_9EURY</name>
<dbReference type="PATRIC" id="fig|1227465.4.peg.628"/>
<dbReference type="AlphaFoldDB" id="M0EIG9"/>
<sequence length="40" mass="4364">DVYKRQEPESVGMLPLPFGTREAFGGTVLVGAVHLLGHWV</sequence>
<protein>
    <submittedName>
        <fullName evidence="1">Uncharacterized protein</fullName>
    </submittedName>
</protein>
<feature type="non-terminal residue" evidence="1">
    <location>
        <position position="1"/>
    </location>
</feature>
<dbReference type="STRING" id="1227465.C463_03192"/>
<accession>M0EIG9</accession>
<dbReference type="Proteomes" id="UP000011586">
    <property type="component" value="Unassembled WGS sequence"/>
</dbReference>
<reference evidence="1 2" key="1">
    <citation type="journal article" date="2014" name="PLoS Genet.">
        <title>Phylogenetically driven sequencing of extremely halophilic archaea reveals strategies for static and dynamic osmo-response.</title>
        <authorList>
            <person name="Becker E.A."/>
            <person name="Seitzer P.M."/>
            <person name="Tritt A."/>
            <person name="Larsen D."/>
            <person name="Krusor M."/>
            <person name="Yao A.I."/>
            <person name="Wu D."/>
            <person name="Madern D."/>
            <person name="Eisen J.A."/>
            <person name="Darling A.E."/>
            <person name="Facciotti M.T."/>
        </authorList>
    </citation>
    <scope>NUCLEOTIDE SEQUENCE [LARGE SCALE GENOMIC DNA]</scope>
    <source>
        <strain evidence="1 2">DSM 19288</strain>
    </source>
</reference>
<dbReference type="EMBL" id="AOJK01000017">
    <property type="protein sequence ID" value="ELZ46873.1"/>
    <property type="molecule type" value="Genomic_DNA"/>
</dbReference>
<comment type="caution">
    <text evidence="1">The sequence shown here is derived from an EMBL/GenBank/DDBJ whole genome shotgun (WGS) entry which is preliminary data.</text>
</comment>
<gene>
    <name evidence="1" type="ORF">C463_03192</name>
</gene>
<evidence type="ECO:0000313" key="1">
    <source>
        <dbReference type="EMBL" id="ELZ46873.1"/>
    </source>
</evidence>
<evidence type="ECO:0000313" key="2">
    <source>
        <dbReference type="Proteomes" id="UP000011586"/>
    </source>
</evidence>
<organism evidence="1 2">
    <name type="scientific">Halorubrum californiense DSM 19288</name>
    <dbReference type="NCBI Taxonomy" id="1227465"/>
    <lineage>
        <taxon>Archaea</taxon>
        <taxon>Methanobacteriati</taxon>
        <taxon>Methanobacteriota</taxon>
        <taxon>Stenosarchaea group</taxon>
        <taxon>Halobacteria</taxon>
        <taxon>Halobacteriales</taxon>
        <taxon>Haloferacaceae</taxon>
        <taxon>Halorubrum</taxon>
    </lineage>
</organism>
<keyword evidence="2" id="KW-1185">Reference proteome</keyword>